<keyword evidence="14" id="KW-1185">Reference proteome</keyword>
<evidence type="ECO:0000256" key="1">
    <source>
        <dbReference type="ARBA" id="ARBA00004571"/>
    </source>
</evidence>
<keyword evidence="3 8" id="KW-1134">Transmembrane beta strand</keyword>
<dbReference type="PANTHER" id="PTHR47234">
    <property type="match status" value="1"/>
</dbReference>
<accession>A0ABU8EMW4</accession>
<evidence type="ECO:0000256" key="8">
    <source>
        <dbReference type="PROSITE-ProRule" id="PRU01360"/>
    </source>
</evidence>
<dbReference type="InterPro" id="IPR037066">
    <property type="entry name" value="Plug_dom_sf"/>
</dbReference>
<evidence type="ECO:0000256" key="4">
    <source>
        <dbReference type="ARBA" id="ARBA00022692"/>
    </source>
</evidence>
<dbReference type="InterPro" id="IPR036942">
    <property type="entry name" value="Beta-barrel_TonB_sf"/>
</dbReference>
<dbReference type="Proteomes" id="UP001382455">
    <property type="component" value="Unassembled WGS sequence"/>
</dbReference>
<dbReference type="EMBL" id="JBAWKS010000001">
    <property type="protein sequence ID" value="MEI4548311.1"/>
    <property type="molecule type" value="Genomic_DNA"/>
</dbReference>
<keyword evidence="7 8" id="KW-0998">Cell outer membrane</keyword>
<dbReference type="InterPro" id="IPR012910">
    <property type="entry name" value="Plug_dom"/>
</dbReference>
<evidence type="ECO:0000259" key="11">
    <source>
        <dbReference type="Pfam" id="PF00593"/>
    </source>
</evidence>
<keyword evidence="10" id="KW-0732">Signal</keyword>
<proteinExistence type="inferred from homology"/>
<organism evidence="13 14">
    <name type="scientific">Pseudoalteromonas spongiae</name>
    <dbReference type="NCBI Taxonomy" id="298657"/>
    <lineage>
        <taxon>Bacteria</taxon>
        <taxon>Pseudomonadati</taxon>
        <taxon>Pseudomonadota</taxon>
        <taxon>Gammaproteobacteria</taxon>
        <taxon>Alteromonadales</taxon>
        <taxon>Pseudoalteromonadaceae</taxon>
        <taxon>Pseudoalteromonas</taxon>
    </lineage>
</organism>
<protein>
    <submittedName>
        <fullName evidence="13">TonB-dependent receptor</fullName>
    </submittedName>
</protein>
<keyword evidence="6 8" id="KW-0472">Membrane</keyword>
<feature type="domain" description="TonB-dependent receptor-like beta-barrel" evidence="11">
    <location>
        <begin position="337"/>
        <end position="842"/>
    </location>
</feature>
<evidence type="ECO:0000313" key="14">
    <source>
        <dbReference type="Proteomes" id="UP001382455"/>
    </source>
</evidence>
<feature type="chain" id="PRO_5045058478" evidence="10">
    <location>
        <begin position="28"/>
        <end position="877"/>
    </location>
</feature>
<evidence type="ECO:0000256" key="10">
    <source>
        <dbReference type="SAM" id="SignalP"/>
    </source>
</evidence>
<dbReference type="Pfam" id="PF00593">
    <property type="entry name" value="TonB_dep_Rec_b-barrel"/>
    <property type="match status" value="1"/>
</dbReference>
<comment type="subcellular location">
    <subcellularLocation>
        <location evidence="1 8">Cell outer membrane</location>
        <topology evidence="1 8">Multi-pass membrane protein</topology>
    </subcellularLocation>
</comment>
<dbReference type="InterPro" id="IPR039426">
    <property type="entry name" value="TonB-dep_rcpt-like"/>
</dbReference>
<dbReference type="Gene3D" id="2.170.130.10">
    <property type="entry name" value="TonB-dependent receptor, plug domain"/>
    <property type="match status" value="1"/>
</dbReference>
<keyword evidence="13" id="KW-0675">Receptor</keyword>
<dbReference type="InterPro" id="IPR000531">
    <property type="entry name" value="Beta-barrel_TonB"/>
</dbReference>
<evidence type="ECO:0000256" key="3">
    <source>
        <dbReference type="ARBA" id="ARBA00022452"/>
    </source>
</evidence>
<dbReference type="PANTHER" id="PTHR47234:SF2">
    <property type="entry name" value="TONB-DEPENDENT RECEPTOR"/>
    <property type="match status" value="1"/>
</dbReference>
<evidence type="ECO:0000313" key="13">
    <source>
        <dbReference type="EMBL" id="MEI4548311.1"/>
    </source>
</evidence>
<dbReference type="SUPFAM" id="SSF56935">
    <property type="entry name" value="Porins"/>
    <property type="match status" value="1"/>
</dbReference>
<evidence type="ECO:0000259" key="12">
    <source>
        <dbReference type="Pfam" id="PF07715"/>
    </source>
</evidence>
<comment type="similarity">
    <text evidence="8 9">Belongs to the TonB-dependent receptor family.</text>
</comment>
<keyword evidence="4 8" id="KW-0812">Transmembrane</keyword>
<dbReference type="Pfam" id="PF07715">
    <property type="entry name" value="Plug"/>
    <property type="match status" value="1"/>
</dbReference>
<dbReference type="Gene3D" id="2.40.170.20">
    <property type="entry name" value="TonB-dependent receptor, beta-barrel domain"/>
    <property type="match status" value="1"/>
</dbReference>
<name>A0ABU8EMW4_9GAMM</name>
<gene>
    <name evidence="13" type="ORF">WAE96_01145</name>
</gene>
<feature type="signal peptide" evidence="10">
    <location>
        <begin position="1"/>
        <end position="27"/>
    </location>
</feature>
<evidence type="ECO:0000256" key="2">
    <source>
        <dbReference type="ARBA" id="ARBA00022448"/>
    </source>
</evidence>
<keyword evidence="5 9" id="KW-0798">TonB box</keyword>
<reference evidence="13 14" key="1">
    <citation type="submission" date="2023-12" db="EMBL/GenBank/DDBJ databases">
        <title>Friends and Foes: Symbiotic and Algicidal bacterial influence on Karenia brevis blooms.</title>
        <authorList>
            <person name="Fei C."/>
            <person name="Mohamed A.R."/>
            <person name="Booker A."/>
            <person name="Arshad M."/>
            <person name="Klass S."/>
            <person name="Ahn S."/>
            <person name="Gilbert P.M."/>
            <person name="Heil C.A."/>
            <person name="Martinez J.M."/>
            <person name="Amin S.A."/>
        </authorList>
    </citation>
    <scope>NUCLEOTIDE SEQUENCE [LARGE SCALE GENOMIC DNA]</scope>
    <source>
        <strain evidence="13 14">CE15</strain>
    </source>
</reference>
<evidence type="ECO:0000256" key="9">
    <source>
        <dbReference type="RuleBase" id="RU003357"/>
    </source>
</evidence>
<evidence type="ECO:0000256" key="6">
    <source>
        <dbReference type="ARBA" id="ARBA00023136"/>
    </source>
</evidence>
<comment type="caution">
    <text evidence="13">The sequence shown here is derived from an EMBL/GenBank/DDBJ whole genome shotgun (WGS) entry which is preliminary data.</text>
</comment>
<evidence type="ECO:0000256" key="5">
    <source>
        <dbReference type="ARBA" id="ARBA00023077"/>
    </source>
</evidence>
<keyword evidence="2 8" id="KW-0813">Transport</keyword>
<feature type="domain" description="TonB-dependent receptor plug" evidence="12">
    <location>
        <begin position="52"/>
        <end position="165"/>
    </location>
</feature>
<sequence>MKKFNKSVLKVAITSALLSSINFSVNAAEENASSEEVERIEVTGSRIQRTDMESALPVTTLTSADISATGLTDLSAVIAQMPYNTQGSFVSAGGSSAQNHSSSGMRGLGSERTLTLINGRRIAPSATFGGTSTNLNFVPIEAVERIDILRDGASAIYGSDAIGGVINIILKKDFEGLLVKGSFANPTRGQRDEAGVSLTFGSQGERARSTVVMEHKQWEGLAGGGSGRPQLEADWETGYNRSSLYSPYGTYRPVDAEGNAIGDRVPGPNCPADKVVVNSPTDSRCGFNYLDGKDFLPDRKKDSIFGHLGYDITDNLVWDSQVMVLFDSSETASTSINTGFGTANFYMEADNPNNPTFGTANPQRIQYWSRMNGAADRETTFDSNVLDFSTSLTYNTDMGSLKVDLQHSTQKVNIKTEHYVFEDRFREAVADGRWNPFVLGGNASAEDMALFQHTFTREAETVSKAALISWASDTNLELGGGTLAYSIGAEYRDDTYVDQMDRQTANGEVLGAFGGDSAGERSYKAAFAEVDLPVLESLTLKVATRYDQYSVPDKGKLSSAINARYQALDSLVLRASYGQGFRAPSLDDLLGDEALSFNRVIDTTSCQALPPADREGADVCEPQQIERRSAGNEGLNPEESDQYSLGLVWDIVDGTSMTVDYYNIEINEQVQFLSAQSVVDLEAAGLLSNFDPNRINITRDADGTLTNVNTSSINMAGITTSGIDLSVKSRFDLGNYGELRYSFEGSYTLEYETQDTPTSPRFDEVGYQDTPEYRFNTGFGYSIGDFDANLTYRYTAAFKGQTPEDELANIPRQDFSSWNTIDLSASYTTDQYGKLTVGARNLTDNIADLNDELRDGFNDAFHDIIGRVVYANYSIAF</sequence>
<dbReference type="CDD" id="cd01347">
    <property type="entry name" value="ligand_gated_channel"/>
    <property type="match status" value="1"/>
</dbReference>
<dbReference type="PROSITE" id="PS52016">
    <property type="entry name" value="TONB_DEPENDENT_REC_3"/>
    <property type="match status" value="1"/>
</dbReference>
<evidence type="ECO:0000256" key="7">
    <source>
        <dbReference type="ARBA" id="ARBA00023237"/>
    </source>
</evidence>
<dbReference type="RefSeq" id="WP_105171135.1">
    <property type="nucleotide sequence ID" value="NZ_JBAWKS010000001.1"/>
</dbReference>